<dbReference type="PANTHER" id="PTHR47331">
    <property type="entry name" value="PHD-TYPE DOMAIN-CONTAINING PROTEIN"/>
    <property type="match status" value="1"/>
</dbReference>
<dbReference type="OrthoDB" id="5981190at2759"/>
<keyword evidence="2" id="KW-1185">Reference proteome</keyword>
<dbReference type="InterPro" id="IPR040676">
    <property type="entry name" value="DUF5641"/>
</dbReference>
<evidence type="ECO:0000313" key="1">
    <source>
        <dbReference type="EMBL" id="CAB4029078.1"/>
    </source>
</evidence>
<comment type="caution">
    <text evidence="1">The sequence shown here is derived from an EMBL/GenBank/DDBJ whole genome shotgun (WGS) entry which is preliminary data.</text>
</comment>
<reference evidence="1" key="1">
    <citation type="submission" date="2020-04" db="EMBL/GenBank/DDBJ databases">
        <authorList>
            <person name="Alioto T."/>
            <person name="Alioto T."/>
            <person name="Gomez Garrido J."/>
        </authorList>
    </citation>
    <scope>NUCLEOTIDE SEQUENCE</scope>
    <source>
        <strain evidence="1">A484AB</strain>
    </source>
</reference>
<feature type="non-terminal residue" evidence="1">
    <location>
        <position position="205"/>
    </location>
</feature>
<feature type="non-terminal residue" evidence="1">
    <location>
        <position position="1"/>
    </location>
</feature>
<dbReference type="PANTHER" id="PTHR47331:SF1">
    <property type="entry name" value="GAG-LIKE PROTEIN"/>
    <property type="match status" value="1"/>
</dbReference>
<proteinExistence type="predicted"/>
<organism evidence="1 2">
    <name type="scientific">Paramuricea clavata</name>
    <name type="common">Red gorgonian</name>
    <name type="synonym">Violescent sea-whip</name>
    <dbReference type="NCBI Taxonomy" id="317549"/>
    <lineage>
        <taxon>Eukaryota</taxon>
        <taxon>Metazoa</taxon>
        <taxon>Cnidaria</taxon>
        <taxon>Anthozoa</taxon>
        <taxon>Octocorallia</taxon>
        <taxon>Malacalcyonacea</taxon>
        <taxon>Plexauridae</taxon>
        <taxon>Paramuricea</taxon>
    </lineage>
</organism>
<dbReference type="Pfam" id="PF18701">
    <property type="entry name" value="DUF5641"/>
    <property type="match status" value="1"/>
</dbReference>
<accession>A0A6S7JE92</accession>
<dbReference type="EMBL" id="CACRXK020015928">
    <property type="protein sequence ID" value="CAB4029078.1"/>
    <property type="molecule type" value="Genomic_DNA"/>
</dbReference>
<name>A0A6S7JE92_PARCT</name>
<gene>
    <name evidence="1" type="ORF">PACLA_8A047965</name>
</gene>
<sequence>ARRKSCRQANTLEEVVLDIENTINNRPLSYVEDDVELPVMTPNSILHINSTYIPELDSHRIPEKDLRKRAKYLRKCKQAMWNRWTREYIRSLREQHRLTEKKDTSYPNVGDIVIIKEDQKPRNVWKLAMVKQLITGRDSVVRAVRLKTGNGHLERAIQHLFPLELSCDAEEPSQLNPEAPEYNPRPRRQAAAVASQRIQEIKVTC</sequence>
<dbReference type="AlphaFoldDB" id="A0A6S7JE92"/>
<dbReference type="Proteomes" id="UP001152795">
    <property type="component" value="Unassembled WGS sequence"/>
</dbReference>
<protein>
    <submittedName>
        <fullName evidence="1">Uncharacterized protein</fullName>
    </submittedName>
</protein>
<evidence type="ECO:0000313" key="2">
    <source>
        <dbReference type="Proteomes" id="UP001152795"/>
    </source>
</evidence>